<reference evidence="5" key="1">
    <citation type="journal article" date="2023" name="Insect Mol. Biol.">
        <title>Genome sequencing provides insights into the evolution of gene families encoding plant cell wall-degrading enzymes in longhorned beetles.</title>
        <authorList>
            <person name="Shin N.R."/>
            <person name="Okamura Y."/>
            <person name="Kirsch R."/>
            <person name="Pauchet Y."/>
        </authorList>
    </citation>
    <scope>NUCLEOTIDE SEQUENCE</scope>
    <source>
        <strain evidence="5">MMC_N1</strain>
    </source>
</reference>
<dbReference type="InterPro" id="IPR000834">
    <property type="entry name" value="Peptidase_M14"/>
</dbReference>
<comment type="cofactor">
    <cofactor evidence="1">
        <name>Zn(2+)</name>
        <dbReference type="ChEBI" id="CHEBI:29105"/>
    </cofactor>
</comment>
<evidence type="ECO:0000313" key="6">
    <source>
        <dbReference type="Proteomes" id="UP001162164"/>
    </source>
</evidence>
<comment type="caution">
    <text evidence="5">The sequence shown here is derived from an EMBL/GenBank/DDBJ whole genome shotgun (WGS) entry which is preliminary data.</text>
</comment>
<dbReference type="PANTHER" id="PTHR11705">
    <property type="entry name" value="PROTEASE FAMILY M14 CARBOXYPEPTIDASE A,B"/>
    <property type="match status" value="1"/>
</dbReference>
<evidence type="ECO:0000256" key="3">
    <source>
        <dbReference type="PROSITE-ProRule" id="PRU01379"/>
    </source>
</evidence>
<organism evidence="5 6">
    <name type="scientific">Molorchus minor</name>
    <dbReference type="NCBI Taxonomy" id="1323400"/>
    <lineage>
        <taxon>Eukaryota</taxon>
        <taxon>Metazoa</taxon>
        <taxon>Ecdysozoa</taxon>
        <taxon>Arthropoda</taxon>
        <taxon>Hexapoda</taxon>
        <taxon>Insecta</taxon>
        <taxon>Pterygota</taxon>
        <taxon>Neoptera</taxon>
        <taxon>Endopterygota</taxon>
        <taxon>Coleoptera</taxon>
        <taxon>Polyphaga</taxon>
        <taxon>Cucujiformia</taxon>
        <taxon>Chrysomeloidea</taxon>
        <taxon>Cerambycidae</taxon>
        <taxon>Lamiinae</taxon>
        <taxon>Monochamini</taxon>
        <taxon>Molorchus</taxon>
    </lineage>
</organism>
<keyword evidence="6" id="KW-1185">Reference proteome</keyword>
<dbReference type="Gene3D" id="3.40.630.10">
    <property type="entry name" value="Zn peptidases"/>
    <property type="match status" value="1"/>
</dbReference>
<evidence type="ECO:0000313" key="5">
    <source>
        <dbReference type="EMBL" id="KAJ8970945.1"/>
    </source>
</evidence>
<dbReference type="Proteomes" id="UP001162164">
    <property type="component" value="Unassembled WGS sequence"/>
</dbReference>
<accession>A0ABQ9J121</accession>
<evidence type="ECO:0000259" key="4">
    <source>
        <dbReference type="PROSITE" id="PS52035"/>
    </source>
</evidence>
<dbReference type="SUPFAM" id="SSF53187">
    <property type="entry name" value="Zn-dependent exopeptidases"/>
    <property type="match status" value="1"/>
</dbReference>
<evidence type="ECO:0000256" key="2">
    <source>
        <dbReference type="ARBA" id="ARBA00005988"/>
    </source>
</evidence>
<dbReference type="CDD" id="cd03860">
    <property type="entry name" value="M14_CP_A-B_like"/>
    <property type="match status" value="1"/>
</dbReference>
<dbReference type="Pfam" id="PF00246">
    <property type="entry name" value="Peptidase_M14"/>
    <property type="match status" value="1"/>
</dbReference>
<evidence type="ECO:0000256" key="1">
    <source>
        <dbReference type="ARBA" id="ARBA00001947"/>
    </source>
</evidence>
<protein>
    <recommendedName>
        <fullName evidence="4">Peptidase M14 domain-containing protein</fullName>
    </recommendedName>
</protein>
<gene>
    <name evidence="5" type="ORF">NQ317_008292</name>
</gene>
<proteinExistence type="inferred from homology"/>
<feature type="active site" description="Proton donor/acceptor" evidence="3">
    <location>
        <position position="302"/>
    </location>
</feature>
<dbReference type="PANTHER" id="PTHR11705:SF140">
    <property type="entry name" value="FI02848P-RELATED"/>
    <property type="match status" value="1"/>
</dbReference>
<dbReference type="SMART" id="SM00631">
    <property type="entry name" value="Zn_pept"/>
    <property type="match status" value="1"/>
</dbReference>
<dbReference type="EMBL" id="JAPWTJ010001552">
    <property type="protein sequence ID" value="KAJ8970945.1"/>
    <property type="molecule type" value="Genomic_DNA"/>
</dbReference>
<feature type="domain" description="Peptidase M14" evidence="4">
    <location>
        <begin position="46"/>
        <end position="336"/>
    </location>
</feature>
<sequence length="343" mass="38580">MKLNKDRRIEGYWLATPVTFWTQKVQEERRRKLRARVELGNVTFTEFMRHEEINAYLLRLAQDYPDIVTAEVIGQSFEGRDLLLVKISNGTDANRPIIFADAGIHAREWIAPSMALYIINQLVENPDNANMYQNVDWALIPVANPDGYEFTHTDTRMWRKTRSPGTICYGADPNRNFGYHWGESGSSSWQCSEIFYGRHSFSEVETQAIRDYMLGYADTIKLYIAIHSYGNWVLYPWSYASAFPDNADEHQTVGELFNDAVVAVGGSNYTVGNSAQLLGTSAGCSDDYALGGVGVNLAYTLELPGGGSGGFDLPAEDIQTVVEQAWSGWQAFHRYVEDTYGNV</sequence>
<comment type="similarity">
    <text evidence="2 3">Belongs to the peptidase M14 family.</text>
</comment>
<dbReference type="PRINTS" id="PR00765">
    <property type="entry name" value="CRBOXYPTASEA"/>
</dbReference>
<dbReference type="PROSITE" id="PS52035">
    <property type="entry name" value="PEPTIDASE_M14"/>
    <property type="match status" value="1"/>
</dbReference>
<name>A0ABQ9J121_9CUCU</name>